<evidence type="ECO:0000313" key="11">
    <source>
        <dbReference type="Proteomes" id="UP001501736"/>
    </source>
</evidence>
<comment type="subcellular location">
    <subcellularLocation>
        <location evidence="1 7">Cell membrane</location>
        <topology evidence="1 7">Multi-pass membrane protein</topology>
    </subcellularLocation>
</comment>
<name>A0ABP6R960_9MICC</name>
<evidence type="ECO:0000313" key="10">
    <source>
        <dbReference type="EMBL" id="GAA3279884.1"/>
    </source>
</evidence>
<evidence type="ECO:0000259" key="9">
    <source>
        <dbReference type="PROSITE" id="PS50928"/>
    </source>
</evidence>
<comment type="caution">
    <text evidence="10">The sequence shown here is derived from an EMBL/GenBank/DDBJ whole genome shotgun (WGS) entry which is preliminary data.</text>
</comment>
<sequence length="335" mass="35479">MSEKTELDDAAARSGATAADPTARTASAPPTARESTAAATPDAPDAAGGPDKEAEASLWADAWRSLRRNPWFLVSGALLVVIVAMAIVPQVFTSVDPGSCDLSKSRQAPSAQHWFGTDIQGCDYYTRVIHGARNSMIVGVVVSIGVFAVAVVVGLLAGYFGGWIDGLLSRITDMIFAIPYMLGALVFLNIIDTRGPIQVALVLMLFTWPTSARLMRGSVMSVVNSEYVMAAKALGAGHLTIMRRHILPNSLGPLIGYSTVFIGIIIGAEATLTFLGVGLQLPAISWGLQLTDAQSYVTSSPHLLLFPVIFVGVTVFAFMTLGDAVRDALDPKSKR</sequence>
<dbReference type="RefSeq" id="WP_344717509.1">
    <property type="nucleotide sequence ID" value="NZ_BAAAYG010000002.1"/>
</dbReference>
<reference evidence="11" key="1">
    <citation type="journal article" date="2019" name="Int. J. Syst. Evol. Microbiol.">
        <title>The Global Catalogue of Microorganisms (GCM) 10K type strain sequencing project: providing services to taxonomists for standard genome sequencing and annotation.</title>
        <authorList>
            <consortium name="The Broad Institute Genomics Platform"/>
            <consortium name="The Broad Institute Genome Sequencing Center for Infectious Disease"/>
            <person name="Wu L."/>
            <person name="Ma J."/>
        </authorList>
    </citation>
    <scope>NUCLEOTIDE SEQUENCE [LARGE SCALE GENOMIC DNA]</scope>
    <source>
        <strain evidence="11">JCM 11483</strain>
    </source>
</reference>
<feature type="compositionally biased region" description="Low complexity" evidence="8">
    <location>
        <begin position="12"/>
        <end position="49"/>
    </location>
</feature>
<feature type="domain" description="ABC transmembrane type-1" evidence="9">
    <location>
        <begin position="136"/>
        <end position="322"/>
    </location>
</feature>
<dbReference type="CDD" id="cd06261">
    <property type="entry name" value="TM_PBP2"/>
    <property type="match status" value="1"/>
</dbReference>
<feature type="compositionally biased region" description="Basic and acidic residues" evidence="8">
    <location>
        <begin position="1"/>
        <end position="11"/>
    </location>
</feature>
<feature type="region of interest" description="Disordered" evidence="8">
    <location>
        <begin position="1"/>
        <end position="52"/>
    </location>
</feature>
<dbReference type="PROSITE" id="PS50928">
    <property type="entry name" value="ABC_TM1"/>
    <property type="match status" value="1"/>
</dbReference>
<evidence type="ECO:0000256" key="1">
    <source>
        <dbReference type="ARBA" id="ARBA00004651"/>
    </source>
</evidence>
<dbReference type="Pfam" id="PF12911">
    <property type="entry name" value="OppC_N"/>
    <property type="match status" value="1"/>
</dbReference>
<dbReference type="InterPro" id="IPR025966">
    <property type="entry name" value="OppC_N"/>
</dbReference>
<evidence type="ECO:0000256" key="5">
    <source>
        <dbReference type="ARBA" id="ARBA00022989"/>
    </source>
</evidence>
<evidence type="ECO:0000256" key="7">
    <source>
        <dbReference type="RuleBase" id="RU363032"/>
    </source>
</evidence>
<keyword evidence="4 7" id="KW-0812">Transmembrane</keyword>
<dbReference type="InterPro" id="IPR050366">
    <property type="entry name" value="BP-dependent_transpt_permease"/>
</dbReference>
<comment type="similarity">
    <text evidence="7">Belongs to the binding-protein-dependent transport system permease family.</text>
</comment>
<keyword evidence="3" id="KW-1003">Cell membrane</keyword>
<evidence type="ECO:0000256" key="3">
    <source>
        <dbReference type="ARBA" id="ARBA00022475"/>
    </source>
</evidence>
<dbReference type="InterPro" id="IPR000515">
    <property type="entry name" value="MetI-like"/>
</dbReference>
<evidence type="ECO:0000256" key="8">
    <source>
        <dbReference type="SAM" id="MobiDB-lite"/>
    </source>
</evidence>
<dbReference type="Gene3D" id="1.10.3720.10">
    <property type="entry name" value="MetI-like"/>
    <property type="match status" value="1"/>
</dbReference>
<protein>
    <submittedName>
        <fullName evidence="10">ABC transporter permease</fullName>
    </submittedName>
</protein>
<feature type="transmembrane region" description="Helical" evidence="7">
    <location>
        <begin position="71"/>
        <end position="92"/>
    </location>
</feature>
<dbReference type="Proteomes" id="UP001501736">
    <property type="component" value="Unassembled WGS sequence"/>
</dbReference>
<dbReference type="Pfam" id="PF00528">
    <property type="entry name" value="BPD_transp_1"/>
    <property type="match status" value="1"/>
</dbReference>
<dbReference type="EMBL" id="BAAAYG010000002">
    <property type="protein sequence ID" value="GAA3279884.1"/>
    <property type="molecule type" value="Genomic_DNA"/>
</dbReference>
<feature type="transmembrane region" description="Helical" evidence="7">
    <location>
        <begin position="136"/>
        <end position="159"/>
    </location>
</feature>
<dbReference type="PANTHER" id="PTHR43386:SF6">
    <property type="entry name" value="ABC TRANSPORTER PERMEASE PROTEIN"/>
    <property type="match status" value="1"/>
</dbReference>
<keyword evidence="6 7" id="KW-0472">Membrane</keyword>
<organism evidence="10 11">
    <name type="scientific">Nesterenkonia halobia</name>
    <dbReference type="NCBI Taxonomy" id="37922"/>
    <lineage>
        <taxon>Bacteria</taxon>
        <taxon>Bacillati</taxon>
        <taxon>Actinomycetota</taxon>
        <taxon>Actinomycetes</taxon>
        <taxon>Micrococcales</taxon>
        <taxon>Micrococcaceae</taxon>
        <taxon>Nesterenkonia</taxon>
    </lineage>
</organism>
<feature type="transmembrane region" description="Helical" evidence="7">
    <location>
        <begin position="303"/>
        <end position="325"/>
    </location>
</feature>
<accession>A0ABP6R960</accession>
<gene>
    <name evidence="10" type="ORF">GCM10020260_03450</name>
</gene>
<feature type="transmembrane region" description="Helical" evidence="7">
    <location>
        <begin position="254"/>
        <end position="283"/>
    </location>
</feature>
<proteinExistence type="inferred from homology"/>
<keyword evidence="11" id="KW-1185">Reference proteome</keyword>
<evidence type="ECO:0000256" key="4">
    <source>
        <dbReference type="ARBA" id="ARBA00022692"/>
    </source>
</evidence>
<keyword evidence="2 7" id="KW-0813">Transport</keyword>
<evidence type="ECO:0000256" key="2">
    <source>
        <dbReference type="ARBA" id="ARBA00022448"/>
    </source>
</evidence>
<feature type="transmembrane region" description="Helical" evidence="7">
    <location>
        <begin position="171"/>
        <end position="191"/>
    </location>
</feature>
<evidence type="ECO:0000256" key="6">
    <source>
        <dbReference type="ARBA" id="ARBA00023136"/>
    </source>
</evidence>
<dbReference type="PANTHER" id="PTHR43386">
    <property type="entry name" value="OLIGOPEPTIDE TRANSPORT SYSTEM PERMEASE PROTEIN APPC"/>
    <property type="match status" value="1"/>
</dbReference>
<dbReference type="SUPFAM" id="SSF161098">
    <property type="entry name" value="MetI-like"/>
    <property type="match status" value="1"/>
</dbReference>
<keyword evidence="5 7" id="KW-1133">Transmembrane helix</keyword>
<dbReference type="InterPro" id="IPR035906">
    <property type="entry name" value="MetI-like_sf"/>
</dbReference>